<gene>
    <name evidence="2" type="ORF">LTR97_006421</name>
</gene>
<sequence>MDTIKGMSCFDINDSGSLHKTGEKRRAEEIASPSFPDGTPFKKVKENEASTTTPAAIDAGQHFAARANIWPAHITALNANHQLAQEASIDFFLDTQQAAPNENPMQATAGKPVSLLRYTSAPASVEGGPSSQHETSLFCACTAYERTGKQAAMAYLRAYVDRGSFPVPVSTISTASGRVSMTLAYQRYARVAASLDGERMVIKNETMVGWAHSHAKMALQLQLLMPNHPDKVRYAIAQLKGYTPV</sequence>
<reference evidence="2" key="1">
    <citation type="submission" date="2023-08" db="EMBL/GenBank/DDBJ databases">
        <title>Black Yeasts Isolated from many extreme environments.</title>
        <authorList>
            <person name="Coleine C."/>
            <person name="Stajich J.E."/>
            <person name="Selbmann L."/>
        </authorList>
    </citation>
    <scope>NUCLEOTIDE SEQUENCE</scope>
    <source>
        <strain evidence="2">CCFEE 5810</strain>
    </source>
</reference>
<dbReference type="Proteomes" id="UP001310594">
    <property type="component" value="Unassembled WGS sequence"/>
</dbReference>
<evidence type="ECO:0000313" key="3">
    <source>
        <dbReference type="Proteomes" id="UP001310594"/>
    </source>
</evidence>
<dbReference type="EMBL" id="JAVRQU010000009">
    <property type="protein sequence ID" value="KAK5698773.1"/>
    <property type="molecule type" value="Genomic_DNA"/>
</dbReference>
<feature type="compositionally biased region" description="Basic and acidic residues" evidence="1">
    <location>
        <begin position="20"/>
        <end position="29"/>
    </location>
</feature>
<organism evidence="2 3">
    <name type="scientific">Elasticomyces elasticus</name>
    <dbReference type="NCBI Taxonomy" id="574655"/>
    <lineage>
        <taxon>Eukaryota</taxon>
        <taxon>Fungi</taxon>
        <taxon>Dikarya</taxon>
        <taxon>Ascomycota</taxon>
        <taxon>Pezizomycotina</taxon>
        <taxon>Dothideomycetes</taxon>
        <taxon>Dothideomycetidae</taxon>
        <taxon>Mycosphaerellales</taxon>
        <taxon>Teratosphaeriaceae</taxon>
        <taxon>Elasticomyces</taxon>
    </lineage>
</organism>
<feature type="region of interest" description="Disordered" evidence="1">
    <location>
        <begin position="15"/>
        <end position="39"/>
    </location>
</feature>
<dbReference type="AlphaFoldDB" id="A0AAN7W7Y1"/>
<evidence type="ECO:0000256" key="1">
    <source>
        <dbReference type="SAM" id="MobiDB-lite"/>
    </source>
</evidence>
<comment type="caution">
    <text evidence="2">The sequence shown here is derived from an EMBL/GenBank/DDBJ whole genome shotgun (WGS) entry which is preliminary data.</text>
</comment>
<accession>A0AAN7W7Y1</accession>
<protein>
    <submittedName>
        <fullName evidence="2">Uncharacterized protein</fullName>
    </submittedName>
</protein>
<evidence type="ECO:0000313" key="2">
    <source>
        <dbReference type="EMBL" id="KAK5698773.1"/>
    </source>
</evidence>
<name>A0AAN7W7Y1_9PEZI</name>
<proteinExistence type="predicted"/>